<proteinExistence type="predicted"/>
<reference evidence="3" key="1">
    <citation type="journal article" date="2021" name="New Phytol.">
        <title>Evolutionary innovations through gain and loss of genes in the ectomycorrhizal Boletales.</title>
        <authorList>
            <person name="Wu G."/>
            <person name="Miyauchi S."/>
            <person name="Morin E."/>
            <person name="Kuo A."/>
            <person name="Drula E."/>
            <person name="Varga T."/>
            <person name="Kohler A."/>
            <person name="Feng B."/>
            <person name="Cao Y."/>
            <person name="Lipzen A."/>
            <person name="Daum C."/>
            <person name="Hundley H."/>
            <person name="Pangilinan J."/>
            <person name="Johnson J."/>
            <person name="Barry K."/>
            <person name="LaButti K."/>
            <person name="Ng V."/>
            <person name="Ahrendt S."/>
            <person name="Min B."/>
            <person name="Choi I.G."/>
            <person name="Park H."/>
            <person name="Plett J.M."/>
            <person name="Magnuson J."/>
            <person name="Spatafora J.W."/>
            <person name="Nagy L.G."/>
            <person name="Henrissat B."/>
            <person name="Grigoriev I.V."/>
            <person name="Yang Z.L."/>
            <person name="Xu J."/>
            <person name="Martin F.M."/>
        </authorList>
    </citation>
    <scope>NUCLEOTIDE SEQUENCE</scope>
    <source>
        <strain evidence="3">KKN 215</strain>
    </source>
</reference>
<evidence type="ECO:0000313" key="3">
    <source>
        <dbReference type="EMBL" id="KAH8099442.1"/>
    </source>
</evidence>
<gene>
    <name evidence="3" type="ORF">BXZ70DRAFT_1030725</name>
</gene>
<comment type="caution">
    <text evidence="3">The sequence shown here is derived from an EMBL/GenBank/DDBJ whole genome shotgun (WGS) entry which is preliminary data.</text>
</comment>
<keyword evidence="2" id="KW-1133">Transmembrane helix</keyword>
<accession>A0A8K0ULB2</accession>
<feature type="region of interest" description="Disordered" evidence="1">
    <location>
        <begin position="59"/>
        <end position="83"/>
    </location>
</feature>
<sequence>MSRQPPSNIFVSGRPSQSDYQVLTPRTPHSRAGRAEEALSEVELDDLNDDERHQFLSYRQQQSQPLLAPSSPSSFPTTGYRSKGDDIPKVTSWAKKVLHTALARAPLALGSLLALVLLGAVLLSLKRPGTIEQYLGTSLYKPVPTPTPSYVDTIPAPGLLISYDNYTKFPLTGDQYLHACDAMMSGFMNHKGGYWQVPPGGSMDVKHHDDVTDYQLPEGKQSRVCKQTLTYQLDGHVGLLADLALMAQAAAHARESILASKIEPSSLMIHTGIAASGRTIFKMFVHDSLAQKIAIVPIQKSWLPVRGPQEIHAEILLVMDAQIVNSRTAKFHFGHAFSETYEDPYAHEVNRQKPIFKRALQSFIQTIRPNVHNARLIRAARTEVASLLSLPHPISRDPQEPEDAEAALTMHNPDPYIAVHIRKGDRHAAIFPYRGSYVPMDKYIDATQNAWKRLYPNDSSASREPGHYPSPPITYIASDSPAALKEFTNAFPTSTAVFSLDSSTDPELRGLASPREYVQSEFNQLGEEERILLTRGMIVDFALLSGLWAWEGEVVPGATVCTMSSSICKVAAVGLGWDRAFGFGDGEDHSMGDINDERKRWVEIDNKGTVSPEWKAFDLF</sequence>
<keyword evidence="4" id="KW-1185">Reference proteome</keyword>
<dbReference type="OrthoDB" id="2392789at2759"/>
<evidence type="ECO:0000256" key="2">
    <source>
        <dbReference type="SAM" id="Phobius"/>
    </source>
</evidence>
<feature type="compositionally biased region" description="Low complexity" evidence="1">
    <location>
        <begin position="60"/>
        <end position="76"/>
    </location>
</feature>
<organism evidence="3 4">
    <name type="scientific">Cristinia sonorae</name>
    <dbReference type="NCBI Taxonomy" id="1940300"/>
    <lineage>
        <taxon>Eukaryota</taxon>
        <taxon>Fungi</taxon>
        <taxon>Dikarya</taxon>
        <taxon>Basidiomycota</taxon>
        <taxon>Agaricomycotina</taxon>
        <taxon>Agaricomycetes</taxon>
        <taxon>Agaricomycetidae</taxon>
        <taxon>Agaricales</taxon>
        <taxon>Pleurotineae</taxon>
        <taxon>Stephanosporaceae</taxon>
        <taxon>Cristinia</taxon>
    </lineage>
</organism>
<keyword evidence="2" id="KW-0472">Membrane</keyword>
<evidence type="ECO:0000313" key="4">
    <source>
        <dbReference type="Proteomes" id="UP000813824"/>
    </source>
</evidence>
<evidence type="ECO:0000256" key="1">
    <source>
        <dbReference type="SAM" id="MobiDB-lite"/>
    </source>
</evidence>
<dbReference type="Proteomes" id="UP000813824">
    <property type="component" value="Unassembled WGS sequence"/>
</dbReference>
<feature type="compositionally biased region" description="Polar residues" evidence="1">
    <location>
        <begin position="1"/>
        <end position="21"/>
    </location>
</feature>
<dbReference type="AlphaFoldDB" id="A0A8K0ULB2"/>
<feature type="region of interest" description="Disordered" evidence="1">
    <location>
        <begin position="1"/>
        <end position="38"/>
    </location>
</feature>
<protein>
    <submittedName>
        <fullName evidence="3">Uncharacterized protein</fullName>
    </submittedName>
</protein>
<keyword evidence="2" id="KW-0812">Transmembrane</keyword>
<dbReference type="Gene3D" id="3.40.50.11350">
    <property type="match status" value="1"/>
</dbReference>
<name>A0A8K0ULB2_9AGAR</name>
<feature type="transmembrane region" description="Helical" evidence="2">
    <location>
        <begin position="105"/>
        <end position="125"/>
    </location>
</feature>
<dbReference type="EMBL" id="JAEVFJ010000020">
    <property type="protein sequence ID" value="KAH8099442.1"/>
    <property type="molecule type" value="Genomic_DNA"/>
</dbReference>